<comment type="caution">
    <text evidence="1">The sequence shown here is derived from an EMBL/GenBank/DDBJ whole genome shotgun (WGS) entry which is preliminary data.</text>
</comment>
<dbReference type="AlphaFoldDB" id="A0A511WWA7"/>
<name>A0A511WWA7_9BACI</name>
<keyword evidence="2" id="KW-1185">Reference proteome</keyword>
<organism evidence="1 2">
    <name type="scientific">Halobacillus faecis</name>
    <dbReference type="NCBI Taxonomy" id="360184"/>
    <lineage>
        <taxon>Bacteria</taxon>
        <taxon>Bacillati</taxon>
        <taxon>Bacillota</taxon>
        <taxon>Bacilli</taxon>
        <taxon>Bacillales</taxon>
        <taxon>Bacillaceae</taxon>
        <taxon>Halobacillus</taxon>
    </lineage>
</organism>
<evidence type="ECO:0000313" key="1">
    <source>
        <dbReference type="EMBL" id="GEN54593.1"/>
    </source>
</evidence>
<dbReference type="Proteomes" id="UP000321886">
    <property type="component" value="Unassembled WGS sequence"/>
</dbReference>
<protein>
    <recommendedName>
        <fullName evidence="3">Nucleotidyltransferase</fullName>
    </recommendedName>
</protein>
<evidence type="ECO:0000313" key="2">
    <source>
        <dbReference type="Proteomes" id="UP000321886"/>
    </source>
</evidence>
<accession>A0A511WWA7</accession>
<evidence type="ECO:0008006" key="3">
    <source>
        <dbReference type="Google" id="ProtNLM"/>
    </source>
</evidence>
<gene>
    <name evidence="1" type="ORF">HFA01_28550</name>
</gene>
<proteinExistence type="predicted"/>
<dbReference type="PANTHER" id="PTHR34817:SF1">
    <property type="entry name" value="NUCLEOTIDYLTRANSFERASE"/>
    <property type="match status" value="1"/>
</dbReference>
<dbReference type="EMBL" id="BJYD01000026">
    <property type="protein sequence ID" value="GEN54593.1"/>
    <property type="molecule type" value="Genomic_DNA"/>
</dbReference>
<reference evidence="1 2" key="1">
    <citation type="submission" date="2019-07" db="EMBL/GenBank/DDBJ databases">
        <title>Whole genome shotgun sequence of Halobacillus faecis NBRC 103569.</title>
        <authorList>
            <person name="Hosoyama A."/>
            <person name="Uohara A."/>
            <person name="Ohji S."/>
            <person name="Ichikawa N."/>
        </authorList>
    </citation>
    <scope>NUCLEOTIDE SEQUENCE [LARGE SCALE GENOMIC DNA]</scope>
    <source>
        <strain evidence="1 2">NBRC 103569</strain>
    </source>
</reference>
<dbReference type="InterPro" id="IPR018775">
    <property type="entry name" value="RlaP"/>
</dbReference>
<dbReference type="PANTHER" id="PTHR34817">
    <property type="entry name" value="NUCLEOTIDYLTRANSFERASE"/>
    <property type="match status" value="1"/>
</dbReference>
<sequence>MWVRRDTKSFVNLTLKHIENPLFIVLTGSRMYGFHDEESDWDVYAVFIHPSNQLLGLYEPDNEIMTPEIKLYNRTVSVKGEEVQLVFQKLIQGNMKTFERIFSPEAIMKMDAYKHIRSLSKRFFTQRLIESYMNYIEEMKREFQRTDNIKFLIYSLRSAMTADLLLKSSVFNTRVKDIYPLYSNSNLKNLLKSKRNGSPSPNVQKAFDEINTIQDYISTMRFKLPKESKEKDVKRAHEILVSLRMQYLLSRRDFLSFK</sequence>
<dbReference type="Pfam" id="PF10127">
    <property type="entry name" value="RlaP"/>
    <property type="match status" value="1"/>
</dbReference>